<dbReference type="NCBIfam" id="TIGR01128">
    <property type="entry name" value="holA"/>
    <property type="match status" value="1"/>
</dbReference>
<dbReference type="Proteomes" id="UP000182753">
    <property type="component" value="Unassembled WGS sequence"/>
</dbReference>
<dbReference type="Gene3D" id="1.10.8.60">
    <property type="match status" value="1"/>
</dbReference>
<dbReference type="Pfam" id="PF21694">
    <property type="entry name" value="DNA_pol3_delta_C"/>
    <property type="match status" value="1"/>
</dbReference>
<evidence type="ECO:0000313" key="11">
    <source>
        <dbReference type="EMBL" id="OIN90020.1"/>
    </source>
</evidence>
<reference evidence="11 12" key="1">
    <citation type="journal article" date="2016" name="Environ. Microbiol.">
        <title>Genomic resolution of a cold subsurface aquifer community provides metabolic insights for novel microbes adapted to high CO concentrations.</title>
        <authorList>
            <person name="Probst A.J."/>
            <person name="Castelle C.J."/>
            <person name="Singh A."/>
            <person name="Brown C.T."/>
            <person name="Anantharaman K."/>
            <person name="Sharon I."/>
            <person name="Hug L.A."/>
            <person name="Burstein D."/>
            <person name="Emerson J.B."/>
            <person name="Thomas B.C."/>
            <person name="Banfield J.F."/>
        </authorList>
    </citation>
    <scope>NUCLEOTIDE SEQUENCE [LARGE SCALE GENOMIC DNA]</scope>
    <source>
        <strain evidence="11">CG1_02_42_45</strain>
    </source>
</reference>
<evidence type="ECO:0000313" key="12">
    <source>
        <dbReference type="Proteomes" id="UP000182753"/>
    </source>
</evidence>
<keyword evidence="4" id="KW-0548">Nucleotidyltransferase</keyword>
<dbReference type="InterPro" id="IPR008921">
    <property type="entry name" value="DNA_pol3_clamp-load_cplx_C"/>
</dbReference>
<comment type="catalytic activity">
    <reaction evidence="8">
        <text>DNA(n) + a 2'-deoxyribonucleoside 5'-triphosphate = DNA(n+1) + diphosphate</text>
        <dbReference type="Rhea" id="RHEA:22508"/>
        <dbReference type="Rhea" id="RHEA-COMP:17339"/>
        <dbReference type="Rhea" id="RHEA-COMP:17340"/>
        <dbReference type="ChEBI" id="CHEBI:33019"/>
        <dbReference type="ChEBI" id="CHEBI:61560"/>
        <dbReference type="ChEBI" id="CHEBI:173112"/>
        <dbReference type="EC" id="2.7.7.7"/>
    </reaction>
</comment>
<dbReference type="GO" id="GO:0003887">
    <property type="term" value="F:DNA-directed DNA polymerase activity"/>
    <property type="evidence" value="ECO:0007669"/>
    <property type="project" value="UniProtKB-KW"/>
</dbReference>
<evidence type="ECO:0000256" key="2">
    <source>
        <dbReference type="ARBA" id="ARBA00017703"/>
    </source>
</evidence>
<dbReference type="AlphaFoldDB" id="A0A1J4RUK7"/>
<dbReference type="PANTHER" id="PTHR34388">
    <property type="entry name" value="DNA POLYMERASE III SUBUNIT DELTA"/>
    <property type="match status" value="1"/>
</dbReference>
<comment type="caution">
    <text evidence="11">The sequence shown here is derived from an EMBL/GenBank/DDBJ whole genome shotgun (WGS) entry which is preliminary data.</text>
</comment>
<comment type="similarity">
    <text evidence="7">Belongs to the DNA polymerase HolA subunit family.</text>
</comment>
<dbReference type="EMBL" id="MNUJ01000015">
    <property type="protein sequence ID" value="OIN90020.1"/>
    <property type="molecule type" value="Genomic_DNA"/>
</dbReference>
<evidence type="ECO:0000256" key="4">
    <source>
        <dbReference type="ARBA" id="ARBA00022695"/>
    </source>
</evidence>
<dbReference type="InterPro" id="IPR048466">
    <property type="entry name" value="DNA_pol3_delta-like_C"/>
</dbReference>
<organism evidence="11 12">
    <name type="scientific">Candidatus Berkelbacteria bacterium CG1_02_42_45</name>
    <dbReference type="NCBI Taxonomy" id="1805036"/>
    <lineage>
        <taxon>Bacteria</taxon>
        <taxon>Candidatus Berkelbacteria</taxon>
    </lineage>
</organism>
<dbReference type="Pfam" id="PF06144">
    <property type="entry name" value="DNA_pol3_delta"/>
    <property type="match status" value="1"/>
</dbReference>
<evidence type="ECO:0000259" key="10">
    <source>
        <dbReference type="Pfam" id="PF21694"/>
    </source>
</evidence>
<keyword evidence="6" id="KW-0239">DNA-directed DNA polymerase</keyword>
<evidence type="ECO:0000256" key="1">
    <source>
        <dbReference type="ARBA" id="ARBA00012417"/>
    </source>
</evidence>
<evidence type="ECO:0000256" key="7">
    <source>
        <dbReference type="ARBA" id="ARBA00034754"/>
    </source>
</evidence>
<protein>
    <recommendedName>
        <fullName evidence="2">DNA polymerase III subunit delta</fullName>
        <ecNumber evidence="1">2.7.7.7</ecNumber>
    </recommendedName>
</protein>
<dbReference type="PANTHER" id="PTHR34388:SF1">
    <property type="entry name" value="DNA POLYMERASE III SUBUNIT DELTA"/>
    <property type="match status" value="1"/>
</dbReference>
<evidence type="ECO:0000256" key="8">
    <source>
        <dbReference type="ARBA" id="ARBA00049244"/>
    </source>
</evidence>
<gene>
    <name evidence="11" type="ORF">AUJ40_00785</name>
</gene>
<dbReference type="Gene3D" id="1.20.272.10">
    <property type="match status" value="1"/>
</dbReference>
<dbReference type="InterPro" id="IPR005790">
    <property type="entry name" value="DNA_polIII_delta"/>
</dbReference>
<dbReference type="EC" id="2.7.7.7" evidence="1"/>
<proteinExistence type="inferred from homology"/>
<feature type="domain" description="DNA polymerase III delta subunit-like C-terminal" evidence="10">
    <location>
        <begin position="195"/>
        <end position="314"/>
    </location>
</feature>
<evidence type="ECO:0000256" key="6">
    <source>
        <dbReference type="ARBA" id="ARBA00022932"/>
    </source>
</evidence>
<accession>A0A1J4RUK7</accession>
<evidence type="ECO:0000259" key="9">
    <source>
        <dbReference type="Pfam" id="PF06144"/>
    </source>
</evidence>
<evidence type="ECO:0000256" key="3">
    <source>
        <dbReference type="ARBA" id="ARBA00022679"/>
    </source>
</evidence>
<keyword evidence="3" id="KW-0808">Transferase</keyword>
<dbReference type="GO" id="GO:0006261">
    <property type="term" value="P:DNA-templated DNA replication"/>
    <property type="evidence" value="ECO:0007669"/>
    <property type="project" value="TreeGrafter"/>
</dbReference>
<name>A0A1J4RUK7_9BACT</name>
<dbReference type="SUPFAM" id="SSF48019">
    <property type="entry name" value="post-AAA+ oligomerization domain-like"/>
    <property type="match status" value="1"/>
</dbReference>
<dbReference type="GO" id="GO:0009360">
    <property type="term" value="C:DNA polymerase III complex"/>
    <property type="evidence" value="ECO:0007669"/>
    <property type="project" value="InterPro"/>
</dbReference>
<dbReference type="InterPro" id="IPR010372">
    <property type="entry name" value="DNA_pol3_delta_N"/>
</dbReference>
<keyword evidence="5" id="KW-0235">DNA replication</keyword>
<dbReference type="InterPro" id="IPR027417">
    <property type="entry name" value="P-loop_NTPase"/>
</dbReference>
<dbReference type="GO" id="GO:0003677">
    <property type="term" value="F:DNA binding"/>
    <property type="evidence" value="ECO:0007669"/>
    <property type="project" value="InterPro"/>
</dbReference>
<sequence length="317" mass="36721">MIQLFFGEDTYSLNHELKEIEKNFSIANFGDMNIQKFDGNILTFDNLIRSVSAVPFLSDKRLIIVYNFLRDGDQKLRDYVAENLEKFPDSSEIILVEEGEVNKNLSIFKKLTKAGAVKHFPLRKGYELEKWLGEYVKKEKIPIAFSAIKKLVATVGNNSWRLTCELAKLDLYRKSRGSDQIEEADIEEMVESEHDQNIFDFIDALGARNAKLAVKYLQELFKSGKNENYILTMIVYQFRNMLLIEDLIVRGVKRNQIPAEAELHPFVVGKTIRVLNNYDLPLLKRVYYRLMQTDIDIKTGRIDPRLALEKLLADLTI</sequence>
<dbReference type="SUPFAM" id="SSF52540">
    <property type="entry name" value="P-loop containing nucleoside triphosphate hydrolases"/>
    <property type="match status" value="1"/>
</dbReference>
<feature type="domain" description="DNA polymerase III delta N-terminal" evidence="9">
    <location>
        <begin position="4"/>
        <end position="119"/>
    </location>
</feature>
<evidence type="ECO:0000256" key="5">
    <source>
        <dbReference type="ARBA" id="ARBA00022705"/>
    </source>
</evidence>
<dbReference type="Gene3D" id="3.40.50.300">
    <property type="entry name" value="P-loop containing nucleotide triphosphate hydrolases"/>
    <property type="match status" value="1"/>
</dbReference>